<dbReference type="PANTHER" id="PTHR23026:SF123">
    <property type="entry name" value="NAD(P)H NITROREDUCTASE RV3131-RELATED"/>
    <property type="match status" value="1"/>
</dbReference>
<dbReference type="InterPro" id="IPR000415">
    <property type="entry name" value="Nitroreductase-like"/>
</dbReference>
<dbReference type="InterPro" id="IPR050627">
    <property type="entry name" value="Nitroreductase/BluB"/>
</dbReference>
<evidence type="ECO:0000259" key="1">
    <source>
        <dbReference type="Pfam" id="PF00881"/>
    </source>
</evidence>
<dbReference type="PANTHER" id="PTHR23026">
    <property type="entry name" value="NADPH NITROREDUCTASE"/>
    <property type="match status" value="1"/>
</dbReference>
<protein>
    <submittedName>
        <fullName evidence="2">Nitroreductase</fullName>
    </submittedName>
</protein>
<dbReference type="KEGG" id="sfa:Sfla_5579"/>
<evidence type="ECO:0000313" key="2">
    <source>
        <dbReference type="EMBL" id="ADW06974.1"/>
    </source>
</evidence>
<accession>A0A8D4BD39</accession>
<gene>
    <name evidence="2" type="ordered locus">Sfla_5579</name>
</gene>
<dbReference type="GO" id="GO:0016491">
    <property type="term" value="F:oxidoreductase activity"/>
    <property type="evidence" value="ECO:0007669"/>
    <property type="project" value="InterPro"/>
</dbReference>
<dbReference type="OrthoDB" id="8156917at2"/>
<dbReference type="SUPFAM" id="SSF55469">
    <property type="entry name" value="FMN-dependent nitroreductase-like"/>
    <property type="match status" value="2"/>
</dbReference>
<name>A0A8D4BD39_STRFA</name>
<dbReference type="NCBIfam" id="NF047509">
    <property type="entry name" value="Rv3131_FMN_oxido"/>
    <property type="match status" value="1"/>
</dbReference>
<organism evidence="2 3">
    <name type="scientific">Streptomyces pratensis (strain ATCC 33331 / IAF-45CD)</name>
    <dbReference type="NCBI Taxonomy" id="591167"/>
    <lineage>
        <taxon>Bacteria</taxon>
        <taxon>Bacillati</taxon>
        <taxon>Actinomycetota</taxon>
        <taxon>Actinomycetes</taxon>
        <taxon>Kitasatosporales</taxon>
        <taxon>Streptomycetaceae</taxon>
        <taxon>Streptomyces</taxon>
    </lineage>
</organism>
<dbReference type="Gene3D" id="3.40.109.10">
    <property type="entry name" value="NADH Oxidase"/>
    <property type="match status" value="1"/>
</dbReference>
<feature type="domain" description="Nitroreductase" evidence="1">
    <location>
        <begin position="118"/>
        <end position="278"/>
    </location>
</feature>
<evidence type="ECO:0000313" key="3">
    <source>
        <dbReference type="Proteomes" id="UP000002066"/>
    </source>
</evidence>
<dbReference type="Pfam" id="PF00881">
    <property type="entry name" value="Nitroreductase"/>
    <property type="match status" value="1"/>
</dbReference>
<reference evidence="2 3" key="1">
    <citation type="submission" date="2011-01" db="EMBL/GenBank/DDBJ databases">
        <title>Complete sequence of chromosome of Streptomyces flavogriseus ATCC 33331.</title>
        <authorList>
            <consortium name="US DOE Joint Genome Institute"/>
            <person name="Lucas S."/>
            <person name="Copeland A."/>
            <person name="Lapidus A."/>
            <person name="Cheng J.-F."/>
            <person name="Goodwin L."/>
            <person name="Pitluck S."/>
            <person name="Davenport K."/>
            <person name="Detter J.C."/>
            <person name="Han C."/>
            <person name="Tapia R."/>
            <person name="Land M."/>
            <person name="Hauser L."/>
            <person name="Kyrpides N."/>
            <person name="Ivanova N."/>
            <person name="Ovchinnikova G."/>
            <person name="Pagani I."/>
            <person name="Brumm P."/>
            <person name="Mead D."/>
            <person name="Woyke T."/>
        </authorList>
    </citation>
    <scope>NUCLEOTIDE SEQUENCE [LARGE SCALE GENOMIC DNA]</scope>
    <source>
        <strain evidence="3">ATCC 33331 / IAF-45CD</strain>
    </source>
</reference>
<dbReference type="EMBL" id="CP002475">
    <property type="protein sequence ID" value="ADW06974.1"/>
    <property type="molecule type" value="Genomic_DNA"/>
</dbReference>
<dbReference type="InterPro" id="IPR029479">
    <property type="entry name" value="Nitroreductase"/>
</dbReference>
<dbReference type="AlphaFoldDB" id="A0A8D4BD39"/>
<sequence length="334" mass="36240">MSTPQADAATVTAWVGDAVMAPSMHNAQPWQFRYVPATGELRLRMDLTRSMPHTDSHHRSMHVSCGAALFNLRVAAAHAGWTAHVRPLPDPADPHLLASVRFVEAADPDGVADLYPAIRRRRSSREAFTDERVPAALLDALSGAARSEGVGLSVLGEWQAEAVLDVVEDAAQDERLSPEARAEIARWTGSGVEGPDGIPTYAFGPRRRGGRAPARDFAVGRHLPERRSAVFEHAPCLVVLGTAQDRPPDWLLAGQALERVLLQATADGLSTSLNSQALEHPELRWLLRDPHAGTSTSFPQMLLRLGYGPMVPPTPRRDVGDVLAIDDERGDRAE</sequence>
<dbReference type="Proteomes" id="UP000002066">
    <property type="component" value="Chromosome"/>
</dbReference>
<proteinExistence type="predicted"/>